<comment type="subcellular location">
    <subcellularLocation>
        <location evidence="1">Mitochondrion membrane</location>
    </subcellularLocation>
</comment>
<evidence type="ECO:0000256" key="1">
    <source>
        <dbReference type="ARBA" id="ARBA00004325"/>
    </source>
</evidence>
<dbReference type="EMBL" id="JN700988">
    <property type="protein sequence ID" value="AET13220.1"/>
    <property type="molecule type" value="Genomic_DNA"/>
</dbReference>
<dbReference type="GO" id="GO:0031966">
    <property type="term" value="C:mitochondrial membrane"/>
    <property type="evidence" value="ECO:0007669"/>
    <property type="project" value="UniProtKB-SubCell"/>
</dbReference>
<evidence type="ECO:0000256" key="2">
    <source>
        <dbReference type="ARBA" id="ARBA00022692"/>
    </source>
</evidence>
<proteinExistence type="predicted"/>
<dbReference type="GO" id="GO:0016787">
    <property type="term" value="F:hydrolase activity"/>
    <property type="evidence" value="ECO:0007669"/>
    <property type="project" value="UniProtKB-KW"/>
</dbReference>
<sequence length="67" mass="7822">MPQLDVITFINQYIWMIGSVTAVVIVSIISLLPSIKKLIEIRDVSSMELLDYKRNKDFITFKKLMNF</sequence>
<reference evidence="9" key="1">
    <citation type="journal article" date="2012" name="Genome Biol. Evol.">
        <title>Evolution of linear mitochondrial genomes in medusozoan cnidarians.</title>
        <authorList>
            <person name="Kayal E."/>
            <person name="Bentlage B."/>
            <person name="Collins A.G."/>
            <person name="Kayal M."/>
            <person name="Pirro S."/>
            <person name="Lavrov D.V."/>
        </authorList>
    </citation>
    <scope>NUCLEOTIDE SEQUENCE</scope>
</reference>
<evidence type="ECO:0000256" key="4">
    <source>
        <dbReference type="ARBA" id="ARBA00023128"/>
    </source>
</evidence>
<geneLocation type="mitochondrion" evidence="9"/>
<accession>G9IT82</accession>
<dbReference type="EC" id="3.6.3.14" evidence="9"/>
<dbReference type="InterPro" id="IPR003319">
    <property type="entry name" value="YMF19-like_N"/>
</dbReference>
<feature type="domain" description="ATP synthase YMF19-like N-terminal" evidence="8">
    <location>
        <begin position="2"/>
        <end position="50"/>
    </location>
</feature>
<dbReference type="GO" id="GO:0006754">
    <property type="term" value="P:ATP biosynthetic process"/>
    <property type="evidence" value="ECO:0007669"/>
    <property type="project" value="UniProtKB-KW"/>
</dbReference>
<evidence type="ECO:0000256" key="5">
    <source>
        <dbReference type="ARBA" id="ARBA00023136"/>
    </source>
</evidence>
<name>G9IT82_RHIPL</name>
<feature type="transmembrane region" description="Helical" evidence="7">
    <location>
        <begin position="12"/>
        <end position="32"/>
    </location>
</feature>
<protein>
    <submittedName>
        <fullName evidence="9">ATP synthase F0 subunit 8</fullName>
        <ecNumber evidence="9">3.6.3.14</ecNumber>
    </submittedName>
</protein>
<keyword evidence="4 9" id="KW-0496">Mitochondrion</keyword>
<evidence type="ECO:0000256" key="3">
    <source>
        <dbReference type="ARBA" id="ARBA00022989"/>
    </source>
</evidence>
<keyword evidence="5 7" id="KW-0472">Membrane</keyword>
<evidence type="ECO:0000313" key="9">
    <source>
        <dbReference type="EMBL" id="AET13220.1"/>
    </source>
</evidence>
<dbReference type="Pfam" id="PF02326">
    <property type="entry name" value="YMF19"/>
    <property type="match status" value="1"/>
</dbReference>
<dbReference type="AlphaFoldDB" id="G9IT82"/>
<keyword evidence="3 7" id="KW-1133">Transmembrane helix</keyword>
<evidence type="ECO:0000259" key="8">
    <source>
        <dbReference type="Pfam" id="PF02326"/>
    </source>
</evidence>
<evidence type="ECO:0000256" key="6">
    <source>
        <dbReference type="ARBA" id="ARBA00023310"/>
    </source>
</evidence>
<organism evidence="9">
    <name type="scientific">Rhizostoma pulmo</name>
    <name type="common">Barrel jellyfish</name>
    <dbReference type="NCBI Taxonomy" id="269554"/>
    <lineage>
        <taxon>Eukaryota</taxon>
        <taxon>Metazoa</taxon>
        <taxon>Cnidaria</taxon>
        <taxon>Scyphozoa</taxon>
        <taxon>Rhizostomeae</taxon>
        <taxon>Rhizostomatidae</taxon>
        <taxon>Rhizostoma</taxon>
    </lineage>
</organism>
<evidence type="ECO:0000256" key="7">
    <source>
        <dbReference type="SAM" id="Phobius"/>
    </source>
</evidence>
<keyword evidence="2 7" id="KW-0812">Transmembrane</keyword>
<keyword evidence="6" id="KW-0066">ATP synthesis</keyword>
<keyword evidence="9" id="KW-0378">Hydrolase</keyword>
<gene>
    <name evidence="9" type="primary">atp8</name>
</gene>